<geneLocation type="plastid" evidence="6"/>
<dbReference type="GeneID" id="29072058"/>
<organism evidence="6">
    <name type="scientific">Mastocarpus papillatus</name>
    <dbReference type="NCBI Taxonomy" id="31436"/>
    <lineage>
        <taxon>Eukaryota</taxon>
        <taxon>Rhodophyta</taxon>
        <taxon>Florideophyceae</taxon>
        <taxon>Rhodymeniophycidae</taxon>
        <taxon>Gigartinales</taxon>
        <taxon>Phyllophoraceae</taxon>
        <taxon>Mastocarpus</taxon>
    </lineage>
</organism>
<dbReference type="InterPro" id="IPR008470">
    <property type="entry name" value="Uncharacterised_Ycf33"/>
</dbReference>
<protein>
    <recommendedName>
        <fullName evidence="3">Uncharacterized protein ycf33</fullName>
    </recommendedName>
</protein>
<evidence type="ECO:0000256" key="2">
    <source>
        <dbReference type="ARBA" id="ARBA00010985"/>
    </source>
</evidence>
<keyword evidence="5" id="KW-0812">Transmembrane</keyword>
<gene>
    <name evidence="6" type="primary">ycf33</name>
</gene>
<keyword evidence="4 6" id="KW-0934">Plastid</keyword>
<evidence type="ECO:0000256" key="1">
    <source>
        <dbReference type="ARBA" id="ARBA00004474"/>
    </source>
</evidence>
<comment type="subcellular location">
    <subcellularLocation>
        <location evidence="1">Plastid</location>
    </subcellularLocation>
</comment>
<sequence>MNTFWNNINKFPRFLISVIAGFFLTTLYPISELLRDKKKRVFITIITLLFMTAIYVILRLMLGAN</sequence>
<evidence type="ECO:0000256" key="5">
    <source>
        <dbReference type="SAM" id="Phobius"/>
    </source>
</evidence>
<proteinExistence type="inferred from homology"/>
<dbReference type="EMBL" id="KX525588">
    <property type="protein sequence ID" value="AOL58087.1"/>
    <property type="molecule type" value="Genomic_DNA"/>
</dbReference>
<feature type="transmembrane region" description="Helical" evidence="5">
    <location>
        <begin position="42"/>
        <end position="62"/>
    </location>
</feature>
<name>A0A342RZE1_9FLOR</name>
<evidence type="ECO:0000256" key="4">
    <source>
        <dbReference type="ARBA" id="ARBA00022640"/>
    </source>
</evidence>
<dbReference type="GO" id="GO:0009536">
    <property type="term" value="C:plastid"/>
    <property type="evidence" value="ECO:0007669"/>
    <property type="project" value="UniProtKB-SubCell"/>
</dbReference>
<keyword evidence="5" id="KW-1133">Transmembrane helix</keyword>
<evidence type="ECO:0000313" key="6">
    <source>
        <dbReference type="EMBL" id="AOL58087.1"/>
    </source>
</evidence>
<comment type="similarity">
    <text evidence="2">Belongs to the ycf33 family.</text>
</comment>
<reference evidence="6" key="1">
    <citation type="journal article" date="2016" name="Mitochondrial DNA Part B Resour">
        <title>Organellar genome analysis of the heteromorphic red alga Mastocarpus papillatus (Phyllophoraceae, Rhodophyta).</title>
        <authorList>
            <person name="Hughey J.R."/>
            <person name="Mumford T.F."/>
            <person name="Navarrete-Fernandez T.M."/>
            <person name="Huber S.R."/>
            <person name="Freese J.M."/>
            <person name="Murray E.M.C."/>
            <person name="Sissini M.N."/>
            <person name="Gentilhomme A."/>
        </authorList>
    </citation>
    <scope>NUCLEOTIDE SEQUENCE</scope>
</reference>
<dbReference type="AlphaFoldDB" id="A0A342RZE1"/>
<dbReference type="RefSeq" id="YP_009295603.1">
    <property type="nucleotide sequence ID" value="NC_031167.1"/>
</dbReference>
<dbReference type="Pfam" id="PF05421">
    <property type="entry name" value="DUF751"/>
    <property type="match status" value="1"/>
</dbReference>
<evidence type="ECO:0000256" key="3">
    <source>
        <dbReference type="ARBA" id="ARBA00021584"/>
    </source>
</evidence>
<feature type="transmembrane region" description="Helical" evidence="5">
    <location>
        <begin position="12"/>
        <end position="30"/>
    </location>
</feature>
<accession>A0A342RZE1</accession>
<keyword evidence="5" id="KW-0472">Membrane</keyword>